<dbReference type="AlphaFoldDB" id="A0A6J4IUE0"/>
<feature type="compositionally biased region" description="Basic and acidic residues" evidence="1">
    <location>
        <begin position="111"/>
        <end position="130"/>
    </location>
</feature>
<feature type="non-terminal residue" evidence="2">
    <location>
        <position position="130"/>
    </location>
</feature>
<accession>A0A6J4IUE0</accession>
<dbReference type="EMBL" id="CADCTP010000217">
    <property type="protein sequence ID" value="CAA9260260.1"/>
    <property type="molecule type" value="Genomic_DNA"/>
</dbReference>
<name>A0A6J4IUE0_9ACTN</name>
<proteinExistence type="predicted"/>
<feature type="compositionally biased region" description="Basic and acidic residues" evidence="1">
    <location>
        <begin position="87"/>
        <end position="99"/>
    </location>
</feature>
<organism evidence="2">
    <name type="scientific">uncultured Mycobacteriales bacterium</name>
    <dbReference type="NCBI Taxonomy" id="581187"/>
    <lineage>
        <taxon>Bacteria</taxon>
        <taxon>Bacillati</taxon>
        <taxon>Actinomycetota</taxon>
        <taxon>Actinomycetes</taxon>
        <taxon>Mycobacteriales</taxon>
        <taxon>environmental samples</taxon>
    </lineage>
</organism>
<feature type="region of interest" description="Disordered" evidence="1">
    <location>
        <begin position="1"/>
        <end position="130"/>
    </location>
</feature>
<gene>
    <name evidence="2" type="ORF">AVDCRST_MAG41-2338</name>
</gene>
<evidence type="ECO:0000313" key="2">
    <source>
        <dbReference type="EMBL" id="CAA9260260.1"/>
    </source>
</evidence>
<sequence length="130" mass="14107">VREACRSGGVRGRVRAGQQGRPPALRGDRGAGSQGGRQRDGPEHRRRPAGQGHGAGGQGEAVGHRQQGEVDRGQQGQGRDRHHRGHDLRDHDADRDDGPVRAVRLVGPAHRPADRRPAASGERERHQQHL</sequence>
<reference evidence="2" key="1">
    <citation type="submission" date="2020-02" db="EMBL/GenBank/DDBJ databases">
        <authorList>
            <person name="Meier V. D."/>
        </authorList>
    </citation>
    <scope>NUCLEOTIDE SEQUENCE</scope>
    <source>
        <strain evidence="2">AVDCRST_MAG41</strain>
    </source>
</reference>
<evidence type="ECO:0000256" key="1">
    <source>
        <dbReference type="SAM" id="MobiDB-lite"/>
    </source>
</evidence>
<feature type="non-terminal residue" evidence="2">
    <location>
        <position position="1"/>
    </location>
</feature>
<feature type="compositionally biased region" description="Basic and acidic residues" evidence="1">
    <location>
        <begin position="62"/>
        <end position="72"/>
    </location>
</feature>
<feature type="compositionally biased region" description="Gly residues" evidence="1">
    <location>
        <begin position="51"/>
        <end position="60"/>
    </location>
</feature>
<protein>
    <submittedName>
        <fullName evidence="2">Uncharacterized protein</fullName>
    </submittedName>
</protein>